<dbReference type="PANTHER" id="PTHR43133:SF50">
    <property type="entry name" value="ECF RNA POLYMERASE SIGMA FACTOR SIGM"/>
    <property type="match status" value="1"/>
</dbReference>
<organism evidence="8 9">
    <name type="scientific">Catenulispora pinistramenti</name>
    <dbReference type="NCBI Taxonomy" id="2705254"/>
    <lineage>
        <taxon>Bacteria</taxon>
        <taxon>Bacillati</taxon>
        <taxon>Actinomycetota</taxon>
        <taxon>Actinomycetes</taxon>
        <taxon>Catenulisporales</taxon>
        <taxon>Catenulisporaceae</taxon>
        <taxon>Catenulispora</taxon>
    </lineage>
</organism>
<dbReference type="Pfam" id="PF04542">
    <property type="entry name" value="Sigma70_r2"/>
    <property type="match status" value="1"/>
</dbReference>
<evidence type="ECO:0000313" key="8">
    <source>
        <dbReference type="EMBL" id="MBS2553072.1"/>
    </source>
</evidence>
<dbReference type="SUPFAM" id="SSF88659">
    <property type="entry name" value="Sigma3 and sigma4 domains of RNA polymerase sigma factors"/>
    <property type="match status" value="1"/>
</dbReference>
<dbReference type="Gene3D" id="1.10.10.10">
    <property type="entry name" value="Winged helix-like DNA-binding domain superfamily/Winged helix DNA-binding domain"/>
    <property type="match status" value="1"/>
</dbReference>
<keyword evidence="5" id="KW-0804">Transcription</keyword>
<reference evidence="8 9" key="1">
    <citation type="submission" date="2020-02" db="EMBL/GenBank/DDBJ databases">
        <title>Acidophilic actinobacteria isolated from forest soil.</title>
        <authorList>
            <person name="Golinska P."/>
        </authorList>
    </citation>
    <scope>NUCLEOTIDE SEQUENCE [LARGE SCALE GENOMIC DNA]</scope>
    <source>
        <strain evidence="8 9">NL8</strain>
    </source>
</reference>
<dbReference type="InterPro" id="IPR013249">
    <property type="entry name" value="RNA_pol_sigma70_r4_t2"/>
</dbReference>
<accession>A0ABS5L426</accession>
<evidence type="ECO:0000259" key="6">
    <source>
        <dbReference type="Pfam" id="PF04542"/>
    </source>
</evidence>
<proteinExistence type="inferred from homology"/>
<dbReference type="InterPro" id="IPR007627">
    <property type="entry name" value="RNA_pol_sigma70_r2"/>
</dbReference>
<keyword evidence="3" id="KW-0731">Sigma factor</keyword>
<evidence type="ECO:0000256" key="2">
    <source>
        <dbReference type="ARBA" id="ARBA00023015"/>
    </source>
</evidence>
<evidence type="ECO:0000256" key="4">
    <source>
        <dbReference type="ARBA" id="ARBA00023125"/>
    </source>
</evidence>
<dbReference type="RefSeq" id="WP_212019268.1">
    <property type="nucleotide sequence ID" value="NZ_JAAFYZ010000229.1"/>
</dbReference>
<dbReference type="Proteomes" id="UP000730482">
    <property type="component" value="Unassembled WGS sequence"/>
</dbReference>
<dbReference type="PANTHER" id="PTHR43133">
    <property type="entry name" value="RNA POLYMERASE ECF-TYPE SIGMA FACTO"/>
    <property type="match status" value="1"/>
</dbReference>
<dbReference type="NCBIfam" id="TIGR02983">
    <property type="entry name" value="SigE-fam_strep"/>
    <property type="match status" value="1"/>
</dbReference>
<evidence type="ECO:0000259" key="7">
    <source>
        <dbReference type="Pfam" id="PF08281"/>
    </source>
</evidence>
<dbReference type="InterPro" id="IPR039425">
    <property type="entry name" value="RNA_pol_sigma-70-like"/>
</dbReference>
<protein>
    <submittedName>
        <fullName evidence="8">SigE family RNA polymerase sigma factor</fullName>
    </submittedName>
</protein>
<evidence type="ECO:0000256" key="5">
    <source>
        <dbReference type="ARBA" id="ARBA00023163"/>
    </source>
</evidence>
<feature type="domain" description="RNA polymerase sigma-70 region 2" evidence="6">
    <location>
        <begin position="14"/>
        <end position="78"/>
    </location>
</feature>
<dbReference type="Pfam" id="PF08281">
    <property type="entry name" value="Sigma70_r4_2"/>
    <property type="match status" value="1"/>
</dbReference>
<dbReference type="InterPro" id="IPR014284">
    <property type="entry name" value="RNA_pol_sigma-70_dom"/>
</dbReference>
<dbReference type="CDD" id="cd06171">
    <property type="entry name" value="Sigma70_r4"/>
    <property type="match status" value="1"/>
</dbReference>
<name>A0ABS5L426_9ACTN</name>
<dbReference type="Gene3D" id="1.10.1740.10">
    <property type="match status" value="1"/>
</dbReference>
<comment type="similarity">
    <text evidence="1">Belongs to the sigma-70 factor family. ECF subfamily.</text>
</comment>
<keyword evidence="2" id="KW-0805">Transcription regulation</keyword>
<gene>
    <name evidence="8" type="ORF">KGQ19_40090</name>
</gene>
<dbReference type="SUPFAM" id="SSF88946">
    <property type="entry name" value="Sigma2 domain of RNA polymerase sigma factors"/>
    <property type="match status" value="1"/>
</dbReference>
<dbReference type="InterPro" id="IPR013325">
    <property type="entry name" value="RNA_pol_sigma_r2"/>
</dbReference>
<evidence type="ECO:0000256" key="1">
    <source>
        <dbReference type="ARBA" id="ARBA00010641"/>
    </source>
</evidence>
<dbReference type="InterPro" id="IPR036388">
    <property type="entry name" value="WH-like_DNA-bd_sf"/>
</dbReference>
<dbReference type="InterPro" id="IPR014325">
    <property type="entry name" value="RNA_pol_sigma-E_actinobac"/>
</dbReference>
<sequence>MKDDRQAFQEFTAAHGARLFRTAYFLAGGDWHLAEDLMQDTLVKVFVAWRRVSKVENPAAYAQTVLTRTFISQRRRKRSSEQPIAEPPERVIEDVDSTVRLTLLAELAQLSARDRAVVVLRYWEDLSVEDVAAVLHISSASVRTQSSRALGRLRVALSEVFPERLPG</sequence>
<keyword evidence="4" id="KW-0238">DNA-binding</keyword>
<evidence type="ECO:0000313" key="9">
    <source>
        <dbReference type="Proteomes" id="UP000730482"/>
    </source>
</evidence>
<feature type="domain" description="RNA polymerase sigma factor 70 region 4 type 2" evidence="7">
    <location>
        <begin position="102"/>
        <end position="153"/>
    </location>
</feature>
<keyword evidence="9" id="KW-1185">Reference proteome</keyword>
<dbReference type="NCBIfam" id="TIGR02937">
    <property type="entry name" value="sigma70-ECF"/>
    <property type="match status" value="1"/>
</dbReference>
<dbReference type="EMBL" id="JAAFYZ010000229">
    <property type="protein sequence ID" value="MBS2553072.1"/>
    <property type="molecule type" value="Genomic_DNA"/>
</dbReference>
<comment type="caution">
    <text evidence="8">The sequence shown here is derived from an EMBL/GenBank/DDBJ whole genome shotgun (WGS) entry which is preliminary data.</text>
</comment>
<dbReference type="InterPro" id="IPR013324">
    <property type="entry name" value="RNA_pol_sigma_r3/r4-like"/>
</dbReference>
<evidence type="ECO:0000256" key="3">
    <source>
        <dbReference type="ARBA" id="ARBA00023082"/>
    </source>
</evidence>